<feature type="transmembrane region" description="Helical" evidence="7">
    <location>
        <begin position="179"/>
        <end position="201"/>
    </location>
</feature>
<evidence type="ECO:0000256" key="2">
    <source>
        <dbReference type="ARBA" id="ARBA00007362"/>
    </source>
</evidence>
<keyword evidence="10" id="KW-1185">Reference proteome</keyword>
<evidence type="ECO:0000313" key="9">
    <source>
        <dbReference type="EMBL" id="MTT31870.1"/>
    </source>
</evidence>
<evidence type="ECO:0000256" key="7">
    <source>
        <dbReference type="SAM" id="Phobius"/>
    </source>
</evidence>
<dbReference type="InterPro" id="IPR000620">
    <property type="entry name" value="EamA_dom"/>
</dbReference>
<feature type="transmembrane region" description="Helical" evidence="7">
    <location>
        <begin position="67"/>
        <end position="86"/>
    </location>
</feature>
<dbReference type="Pfam" id="PF00892">
    <property type="entry name" value="EamA"/>
    <property type="match status" value="2"/>
</dbReference>
<dbReference type="InterPro" id="IPR037185">
    <property type="entry name" value="EmrE-like"/>
</dbReference>
<feature type="transmembrane region" description="Helical" evidence="7">
    <location>
        <begin position="244"/>
        <end position="262"/>
    </location>
</feature>
<comment type="caution">
    <text evidence="9">The sequence shown here is derived from an EMBL/GenBank/DDBJ whole genome shotgun (WGS) entry which is preliminary data.</text>
</comment>
<dbReference type="Gene3D" id="1.10.3730.20">
    <property type="match status" value="1"/>
</dbReference>
<feature type="domain" description="EamA" evidence="8">
    <location>
        <begin position="154"/>
        <end position="285"/>
    </location>
</feature>
<dbReference type="GO" id="GO:0005886">
    <property type="term" value="C:plasma membrane"/>
    <property type="evidence" value="ECO:0007669"/>
    <property type="project" value="UniProtKB-SubCell"/>
</dbReference>
<dbReference type="InterPro" id="IPR050638">
    <property type="entry name" value="AA-Vitamin_Transporters"/>
</dbReference>
<dbReference type="Proteomes" id="UP000440978">
    <property type="component" value="Unassembled WGS sequence"/>
</dbReference>
<accession>A0A6N8CQD7</accession>
<dbReference type="OrthoDB" id="9805239at2"/>
<evidence type="ECO:0000259" key="8">
    <source>
        <dbReference type="Pfam" id="PF00892"/>
    </source>
</evidence>
<feature type="domain" description="EamA" evidence="8">
    <location>
        <begin position="7"/>
        <end position="139"/>
    </location>
</feature>
<evidence type="ECO:0000256" key="4">
    <source>
        <dbReference type="ARBA" id="ARBA00022692"/>
    </source>
</evidence>
<keyword evidence="3" id="KW-1003">Cell membrane</keyword>
<evidence type="ECO:0000313" key="10">
    <source>
        <dbReference type="Proteomes" id="UP000440978"/>
    </source>
</evidence>
<sequence length="301" mass="33847">MKKYQVISLLMLANLFWAGNYVFGKYVVSDMTPIQMTFTRWLMAIVLLFPIAHWVEHPDWKNVWKQWKSLLILSILGIMGYNLLLYEALRFTTSMNAALVNSMNPALIVLFSVLFLNERISIKNGIGLFISLIGVLLVLTKGQLLNLFFIHYNLGDLIMIAVILLWTFYTIYGKRMRHIPPITSTAITALMAVIILFPFILIQGYDFHLSKQAITGIIYIGLFPSVGSFIFWNASVRHIGASKAGIYLNLITVFTAIISILLGKGMTLAQLIGGLLVFLGVYLSNQKVKPKVGESHQAIAK</sequence>
<dbReference type="SUPFAM" id="SSF103481">
    <property type="entry name" value="Multidrug resistance efflux transporter EmrE"/>
    <property type="match status" value="2"/>
</dbReference>
<feature type="transmembrane region" description="Helical" evidence="7">
    <location>
        <begin position="128"/>
        <end position="148"/>
    </location>
</feature>
<name>A0A6N8CQD7_9BACI</name>
<evidence type="ECO:0000256" key="5">
    <source>
        <dbReference type="ARBA" id="ARBA00022989"/>
    </source>
</evidence>
<keyword evidence="5 7" id="KW-1133">Transmembrane helix</keyword>
<evidence type="ECO:0000256" key="3">
    <source>
        <dbReference type="ARBA" id="ARBA00022475"/>
    </source>
</evidence>
<protein>
    <submittedName>
        <fullName evidence="9">EamA family transporter</fullName>
    </submittedName>
</protein>
<organism evidence="9 10">
    <name type="scientific">Terrilactibacillus tamarindi</name>
    <dbReference type="NCBI Taxonomy" id="2599694"/>
    <lineage>
        <taxon>Bacteria</taxon>
        <taxon>Bacillati</taxon>
        <taxon>Bacillota</taxon>
        <taxon>Bacilli</taxon>
        <taxon>Bacillales</taxon>
        <taxon>Bacillaceae</taxon>
        <taxon>Terrilactibacillus</taxon>
    </lineage>
</organism>
<feature type="transmembrane region" description="Helical" evidence="7">
    <location>
        <begin position="98"/>
        <end position="116"/>
    </location>
</feature>
<feature type="transmembrane region" description="Helical" evidence="7">
    <location>
        <begin position="268"/>
        <end position="285"/>
    </location>
</feature>
<dbReference type="RefSeq" id="WP_155218343.1">
    <property type="nucleotide sequence ID" value="NZ_WNHB01000010.1"/>
</dbReference>
<reference evidence="9 10" key="1">
    <citation type="submission" date="2019-11" db="EMBL/GenBank/DDBJ databases">
        <title>Terrilactibacillus tamarindus sp. nov. BCM23-1 isolated from bark of Tamarindus indica.</title>
        <authorList>
            <person name="Kingkaew E."/>
            <person name="Tanasupawat S."/>
        </authorList>
    </citation>
    <scope>NUCLEOTIDE SEQUENCE [LARGE SCALE GENOMIC DNA]</scope>
    <source>
        <strain evidence="9 10">BCM23-1</strain>
    </source>
</reference>
<proteinExistence type="inferred from homology"/>
<evidence type="ECO:0000256" key="6">
    <source>
        <dbReference type="ARBA" id="ARBA00023136"/>
    </source>
</evidence>
<dbReference type="EMBL" id="WNHB01000010">
    <property type="protein sequence ID" value="MTT31870.1"/>
    <property type="molecule type" value="Genomic_DNA"/>
</dbReference>
<keyword evidence="4 7" id="KW-0812">Transmembrane</keyword>
<feature type="transmembrane region" description="Helical" evidence="7">
    <location>
        <begin position="213"/>
        <end position="232"/>
    </location>
</feature>
<comment type="subcellular location">
    <subcellularLocation>
        <location evidence="1">Cell membrane</location>
        <topology evidence="1">Multi-pass membrane protein</topology>
    </subcellularLocation>
</comment>
<dbReference type="PANTHER" id="PTHR32322:SF18">
    <property type="entry name" value="S-ADENOSYLMETHIONINE_S-ADENOSYLHOMOCYSTEINE TRANSPORTER"/>
    <property type="match status" value="1"/>
</dbReference>
<keyword evidence="6 7" id="KW-0472">Membrane</keyword>
<gene>
    <name evidence="9" type="ORF">GMB86_07580</name>
</gene>
<dbReference type="PANTHER" id="PTHR32322">
    <property type="entry name" value="INNER MEMBRANE TRANSPORTER"/>
    <property type="match status" value="1"/>
</dbReference>
<feature type="transmembrane region" description="Helical" evidence="7">
    <location>
        <begin position="34"/>
        <end position="55"/>
    </location>
</feature>
<feature type="transmembrane region" description="Helical" evidence="7">
    <location>
        <begin position="154"/>
        <end position="172"/>
    </location>
</feature>
<comment type="similarity">
    <text evidence="2">Belongs to the EamA transporter family.</text>
</comment>
<dbReference type="AlphaFoldDB" id="A0A6N8CQD7"/>
<evidence type="ECO:0000256" key="1">
    <source>
        <dbReference type="ARBA" id="ARBA00004651"/>
    </source>
</evidence>